<dbReference type="EMBL" id="BMAV01010006">
    <property type="protein sequence ID" value="GFY54715.1"/>
    <property type="molecule type" value="Genomic_DNA"/>
</dbReference>
<evidence type="ECO:0000256" key="20">
    <source>
        <dbReference type="ARBA" id="ARBA00047338"/>
    </source>
</evidence>
<evidence type="ECO:0000256" key="13">
    <source>
        <dbReference type="ARBA" id="ARBA00022989"/>
    </source>
</evidence>
<comment type="catalytic activity">
    <reaction evidence="32">
        <text>octan-3-one + NADPH + O2 + H(+) = pentyl propanoate + NADP(+) + H2O</text>
        <dbReference type="Rhea" id="RHEA:54840"/>
        <dbReference type="ChEBI" id="CHEBI:15377"/>
        <dbReference type="ChEBI" id="CHEBI:15378"/>
        <dbReference type="ChEBI" id="CHEBI:15379"/>
        <dbReference type="ChEBI" id="CHEBI:57783"/>
        <dbReference type="ChEBI" id="CHEBI:58349"/>
        <dbReference type="ChEBI" id="CHEBI:80946"/>
        <dbReference type="ChEBI" id="CHEBI:87373"/>
    </reaction>
    <physiologicalReaction direction="left-to-right" evidence="32">
        <dbReference type="Rhea" id="RHEA:54841"/>
    </physiologicalReaction>
</comment>
<keyword evidence="5" id="KW-0488">Methylation</keyword>
<dbReference type="GO" id="GO:0034899">
    <property type="term" value="F:trimethylamine monooxygenase activity"/>
    <property type="evidence" value="ECO:0007669"/>
    <property type="project" value="UniProtKB-EC"/>
</dbReference>
<comment type="catalytic activity">
    <reaction evidence="29">
        <text>(2E)-geranial + NADPH + O2 + H(+) = (1E)-2,6-dimethylhepta-1,5-dien-1-yl formate + NADP(+) + H2O</text>
        <dbReference type="Rhea" id="RHEA:54860"/>
        <dbReference type="ChEBI" id="CHEBI:15377"/>
        <dbReference type="ChEBI" id="CHEBI:15378"/>
        <dbReference type="ChEBI" id="CHEBI:15379"/>
        <dbReference type="ChEBI" id="CHEBI:16980"/>
        <dbReference type="ChEBI" id="CHEBI:57783"/>
        <dbReference type="ChEBI" id="CHEBI:58349"/>
        <dbReference type="ChEBI" id="CHEBI:138375"/>
    </reaction>
    <physiologicalReaction direction="left-to-right" evidence="29">
        <dbReference type="Rhea" id="RHEA:54861"/>
    </physiologicalReaction>
</comment>
<keyword evidence="14 33" id="KW-0560">Oxidoreductase</keyword>
<dbReference type="OrthoDB" id="66881at2759"/>
<comment type="catalytic activity">
    <reaction evidence="31">
        <text>N,N-dimethylaniline + NADPH + O2 + H(+) = N,N-dimethylaniline N-oxide + NADP(+) + H2O</text>
        <dbReference type="Rhea" id="RHEA:24468"/>
        <dbReference type="ChEBI" id="CHEBI:15377"/>
        <dbReference type="ChEBI" id="CHEBI:15378"/>
        <dbReference type="ChEBI" id="CHEBI:15379"/>
        <dbReference type="ChEBI" id="CHEBI:16269"/>
        <dbReference type="ChEBI" id="CHEBI:17735"/>
        <dbReference type="ChEBI" id="CHEBI:57783"/>
        <dbReference type="ChEBI" id="CHEBI:58349"/>
        <dbReference type="EC" id="1.14.13.8"/>
    </reaction>
    <physiologicalReaction direction="left-to-right" evidence="31">
        <dbReference type="Rhea" id="RHEA:24469"/>
    </physiologicalReaction>
</comment>
<evidence type="ECO:0000256" key="6">
    <source>
        <dbReference type="ARBA" id="ARBA00022553"/>
    </source>
</evidence>
<dbReference type="InterPro" id="IPR036188">
    <property type="entry name" value="FAD/NAD-bd_sf"/>
</dbReference>
<dbReference type="PIRSF" id="PIRSF000332">
    <property type="entry name" value="FMO"/>
    <property type="match status" value="1"/>
</dbReference>
<evidence type="ECO:0000256" key="29">
    <source>
        <dbReference type="ARBA" id="ARBA00048989"/>
    </source>
</evidence>
<evidence type="ECO:0000256" key="17">
    <source>
        <dbReference type="ARBA" id="ARBA00023136"/>
    </source>
</evidence>
<keyword evidence="37" id="KW-1185">Reference proteome</keyword>
<evidence type="ECO:0000256" key="34">
    <source>
        <dbReference type="RuleBase" id="RU361177"/>
    </source>
</evidence>
<evidence type="ECO:0000313" key="36">
    <source>
        <dbReference type="EMBL" id="GFY54715.1"/>
    </source>
</evidence>
<evidence type="ECO:0000256" key="35">
    <source>
        <dbReference type="SAM" id="Phobius"/>
    </source>
</evidence>
<keyword evidence="17 33" id="KW-0472">Membrane</keyword>
<evidence type="ECO:0000256" key="3">
    <source>
        <dbReference type="ARBA" id="ARBA00004524"/>
    </source>
</evidence>
<comment type="catalytic activity">
    <reaction evidence="26">
        <text>hypotaurine + NADPH + O2 + H(+) = taurine + NADP(+) + H2O</text>
        <dbReference type="Rhea" id="RHEA:69819"/>
        <dbReference type="ChEBI" id="CHEBI:15377"/>
        <dbReference type="ChEBI" id="CHEBI:15378"/>
        <dbReference type="ChEBI" id="CHEBI:15379"/>
        <dbReference type="ChEBI" id="CHEBI:57783"/>
        <dbReference type="ChEBI" id="CHEBI:57853"/>
        <dbReference type="ChEBI" id="CHEBI:58349"/>
        <dbReference type="ChEBI" id="CHEBI:507393"/>
        <dbReference type="EC" id="1.14.13.8"/>
    </reaction>
    <physiologicalReaction direction="left-to-right" evidence="26">
        <dbReference type="Rhea" id="RHEA:69820"/>
    </physiologicalReaction>
</comment>
<dbReference type="GO" id="GO:0005789">
    <property type="term" value="C:endoplasmic reticulum membrane"/>
    <property type="evidence" value="ECO:0007669"/>
    <property type="project" value="UniProtKB-SubCell"/>
</dbReference>
<dbReference type="GO" id="GO:0050660">
    <property type="term" value="F:flavin adenine dinucleotide binding"/>
    <property type="evidence" value="ECO:0007669"/>
    <property type="project" value="InterPro"/>
</dbReference>
<evidence type="ECO:0000256" key="11">
    <source>
        <dbReference type="ARBA" id="ARBA00022848"/>
    </source>
</evidence>
<evidence type="ECO:0000256" key="14">
    <source>
        <dbReference type="ARBA" id="ARBA00023002"/>
    </source>
</evidence>
<dbReference type="GO" id="GO:0006629">
    <property type="term" value="P:lipid metabolic process"/>
    <property type="evidence" value="ECO:0007669"/>
    <property type="project" value="UniProtKB-KW"/>
</dbReference>
<dbReference type="PANTHER" id="PTHR23023">
    <property type="entry name" value="DIMETHYLANILINE MONOOXYGENASE"/>
    <property type="match status" value="1"/>
</dbReference>
<evidence type="ECO:0000256" key="22">
    <source>
        <dbReference type="ARBA" id="ARBA00047574"/>
    </source>
</evidence>
<evidence type="ECO:0000256" key="5">
    <source>
        <dbReference type="ARBA" id="ARBA00022481"/>
    </source>
</evidence>
<dbReference type="SUPFAM" id="SSF51905">
    <property type="entry name" value="FAD/NAD(P)-binding domain"/>
    <property type="match status" value="2"/>
</dbReference>
<comment type="catalytic activity">
    <reaction evidence="27">
        <text>trimethylamine + NADPH + O2 = trimethylamine N-oxide + NADP(+) + H2O</text>
        <dbReference type="Rhea" id="RHEA:31979"/>
        <dbReference type="ChEBI" id="CHEBI:15377"/>
        <dbReference type="ChEBI" id="CHEBI:15379"/>
        <dbReference type="ChEBI" id="CHEBI:15724"/>
        <dbReference type="ChEBI" id="CHEBI:57783"/>
        <dbReference type="ChEBI" id="CHEBI:58349"/>
        <dbReference type="ChEBI" id="CHEBI:58389"/>
        <dbReference type="EC" id="1.14.13.148"/>
    </reaction>
    <physiologicalReaction direction="left-to-right" evidence="27">
        <dbReference type="Rhea" id="RHEA:31980"/>
    </physiologicalReaction>
</comment>
<keyword evidence="15 33" id="KW-0503">Monooxygenase</keyword>
<evidence type="ECO:0000256" key="9">
    <source>
        <dbReference type="ARBA" id="ARBA00022824"/>
    </source>
</evidence>
<dbReference type="GO" id="GO:0016174">
    <property type="term" value="F:NAD(P)H oxidase H2O2-forming activity"/>
    <property type="evidence" value="ECO:0007669"/>
    <property type="project" value="UniProtKB-EC"/>
</dbReference>
<evidence type="ECO:0000256" key="33">
    <source>
        <dbReference type="PIRNR" id="PIRNR000332"/>
    </source>
</evidence>
<evidence type="ECO:0000256" key="2">
    <source>
        <dbReference type="ARBA" id="ARBA00004389"/>
    </source>
</evidence>
<organism evidence="36 37">
    <name type="scientific">Trichonephila inaurata madagascariensis</name>
    <dbReference type="NCBI Taxonomy" id="2747483"/>
    <lineage>
        <taxon>Eukaryota</taxon>
        <taxon>Metazoa</taxon>
        <taxon>Ecdysozoa</taxon>
        <taxon>Arthropoda</taxon>
        <taxon>Chelicerata</taxon>
        <taxon>Arachnida</taxon>
        <taxon>Araneae</taxon>
        <taxon>Araneomorphae</taxon>
        <taxon>Entelegynae</taxon>
        <taxon>Araneoidea</taxon>
        <taxon>Nephilidae</taxon>
        <taxon>Trichonephila</taxon>
        <taxon>Trichonephila inaurata</taxon>
    </lineage>
</organism>
<comment type="subcellular location">
    <subcellularLocation>
        <location evidence="2">Endoplasmic reticulum membrane</location>
        <topology evidence="2">Single-pass membrane protein</topology>
    </subcellularLocation>
    <subcellularLocation>
        <location evidence="3">Microsome membrane</location>
    </subcellularLocation>
</comment>
<evidence type="ECO:0000256" key="16">
    <source>
        <dbReference type="ARBA" id="ARBA00023098"/>
    </source>
</evidence>
<evidence type="ECO:0000256" key="8">
    <source>
        <dbReference type="ARBA" id="ARBA00022692"/>
    </source>
</evidence>
<evidence type="ECO:0000256" key="31">
    <source>
        <dbReference type="ARBA" id="ARBA00049443"/>
    </source>
</evidence>
<dbReference type="Pfam" id="PF00743">
    <property type="entry name" value="FMO-like"/>
    <property type="match status" value="1"/>
</dbReference>
<dbReference type="EC" id="1.-.-.-" evidence="34"/>
<comment type="caution">
    <text evidence="36">The sequence shown here is derived from an EMBL/GenBank/DDBJ whole genome shotgun (WGS) entry which is preliminary data.</text>
</comment>
<feature type="transmembrane region" description="Helical" evidence="35">
    <location>
        <begin position="546"/>
        <end position="564"/>
    </location>
</feature>
<dbReference type="AlphaFoldDB" id="A0A8X6XLD5"/>
<evidence type="ECO:0000256" key="1">
    <source>
        <dbReference type="ARBA" id="ARBA00001974"/>
    </source>
</evidence>
<dbReference type="InterPro" id="IPR002257">
    <property type="entry name" value="Flavin_mOase_5"/>
</dbReference>
<evidence type="ECO:0000256" key="23">
    <source>
        <dbReference type="ARBA" id="ARBA00047855"/>
    </source>
</evidence>
<dbReference type="PRINTS" id="PR01125">
    <property type="entry name" value="FMOXYGENASE5"/>
</dbReference>
<keyword evidence="6" id="KW-0597">Phosphoprotein</keyword>
<evidence type="ECO:0000256" key="18">
    <source>
        <dbReference type="ARBA" id="ARBA00045722"/>
    </source>
</evidence>
<proteinExistence type="inferred from homology"/>
<dbReference type="InterPro" id="IPR050346">
    <property type="entry name" value="FMO-like"/>
</dbReference>
<keyword evidence="13 35" id="KW-1133">Transmembrane helix</keyword>
<dbReference type="GO" id="GO:0050661">
    <property type="term" value="F:NADP binding"/>
    <property type="evidence" value="ECO:0007669"/>
    <property type="project" value="InterPro"/>
</dbReference>
<dbReference type="PRINTS" id="PR00370">
    <property type="entry name" value="FMOXYGENASE"/>
</dbReference>
<comment type="catalytic activity">
    <reaction evidence="30">
        <text>heptan-4-one + NADPH + O2 + H(+) = propyl butanoate + NADP(+) + H2O</text>
        <dbReference type="Rhea" id="RHEA:54852"/>
        <dbReference type="ChEBI" id="CHEBI:15377"/>
        <dbReference type="ChEBI" id="CHEBI:15378"/>
        <dbReference type="ChEBI" id="CHEBI:15379"/>
        <dbReference type="ChEBI" id="CHEBI:57783"/>
        <dbReference type="ChEBI" id="CHEBI:58349"/>
        <dbReference type="ChEBI" id="CHEBI:89484"/>
        <dbReference type="ChEBI" id="CHEBI:89719"/>
    </reaction>
    <physiologicalReaction direction="left-to-right" evidence="30">
        <dbReference type="Rhea" id="RHEA:54853"/>
    </physiologicalReaction>
</comment>
<comment type="catalytic activity">
    <reaction evidence="24">
        <text>NADPH + O2 + H(+) = H2O2 + NADP(+)</text>
        <dbReference type="Rhea" id="RHEA:11260"/>
        <dbReference type="ChEBI" id="CHEBI:15378"/>
        <dbReference type="ChEBI" id="CHEBI:15379"/>
        <dbReference type="ChEBI" id="CHEBI:16240"/>
        <dbReference type="ChEBI" id="CHEBI:57783"/>
        <dbReference type="ChEBI" id="CHEBI:58349"/>
        <dbReference type="EC" id="1.6.3.1"/>
    </reaction>
    <physiologicalReaction direction="left-to-right" evidence="24">
        <dbReference type="Rhea" id="RHEA:11261"/>
    </physiologicalReaction>
</comment>
<keyword evidence="9 33" id="KW-0256">Endoplasmic reticulum</keyword>
<dbReference type="Proteomes" id="UP000886998">
    <property type="component" value="Unassembled WGS sequence"/>
</dbReference>
<accession>A0A8X6XLD5</accession>
<evidence type="ECO:0000256" key="24">
    <source>
        <dbReference type="ARBA" id="ARBA00047864"/>
    </source>
</evidence>
<evidence type="ECO:0000256" key="21">
    <source>
        <dbReference type="ARBA" id="ARBA00047426"/>
    </source>
</evidence>
<name>A0A8X6XLD5_9ARAC</name>
<dbReference type="GO" id="GO:0004499">
    <property type="term" value="F:N,N-dimethylaniline monooxygenase activity"/>
    <property type="evidence" value="ECO:0007669"/>
    <property type="project" value="UniProtKB-UniRule"/>
</dbReference>
<comment type="catalytic activity">
    <reaction evidence="28">
        <text>octan-3-one + NADPH + O2 + H(+) = ethyl hexanoate + NADP(+) + H2O</text>
        <dbReference type="Rhea" id="RHEA:54856"/>
        <dbReference type="ChEBI" id="CHEBI:15377"/>
        <dbReference type="ChEBI" id="CHEBI:15378"/>
        <dbReference type="ChEBI" id="CHEBI:15379"/>
        <dbReference type="ChEBI" id="CHEBI:57783"/>
        <dbReference type="ChEBI" id="CHEBI:58349"/>
        <dbReference type="ChEBI" id="CHEBI:80946"/>
        <dbReference type="ChEBI" id="CHEBI:86055"/>
    </reaction>
    <physiologicalReaction direction="left-to-right" evidence="28">
        <dbReference type="Rhea" id="RHEA:54857"/>
    </physiologicalReaction>
</comment>
<comment type="function">
    <text evidence="19">Broad spectrum monooxygenase that catalyzes the oxygenation of a wide variety of nitrogen- and sulfur-containing compounds including xenobiotics. Catalyzes the S-oxygenation of hypotaurine to produce taurine, an organic osmolyte involved in cell volume regulation as well as a variety of cytoprotective and developmental processes. In vitro, catalyzes the N-oxygenation of trimethylamine (TMA) to produce trimethylamine N-oxide (TMAO) and could therefore participate to the detoxification of this compound that is generated by the action of gut microbiota from dietary precursors such as choline, choline containing compounds, betaine or L-carnitine.</text>
</comment>
<evidence type="ECO:0000256" key="32">
    <source>
        <dbReference type="ARBA" id="ARBA00049475"/>
    </source>
</evidence>
<evidence type="ECO:0000256" key="12">
    <source>
        <dbReference type="ARBA" id="ARBA00022857"/>
    </source>
</evidence>
<keyword evidence="10 33" id="KW-0274">FAD</keyword>
<keyword evidence="12 33" id="KW-0521">NADP</keyword>
<evidence type="ECO:0000256" key="28">
    <source>
        <dbReference type="ARBA" id="ARBA00048459"/>
    </source>
</evidence>
<keyword evidence="7 33" id="KW-0285">Flavoprotein</keyword>
<evidence type="ECO:0000256" key="27">
    <source>
        <dbReference type="ARBA" id="ARBA00048088"/>
    </source>
</evidence>
<keyword evidence="16" id="KW-0443">Lipid metabolism</keyword>
<keyword evidence="11" id="KW-0492">Microsome</keyword>
<comment type="catalytic activity">
    <reaction evidence="23">
        <text>sulcatone + NADPH + O2 + H(+) = 4-methylpent-3-en-1-yl acetate + NADP(+) + H2O</text>
        <dbReference type="Rhea" id="RHEA:54864"/>
        <dbReference type="ChEBI" id="CHEBI:15377"/>
        <dbReference type="ChEBI" id="CHEBI:15378"/>
        <dbReference type="ChEBI" id="CHEBI:15379"/>
        <dbReference type="ChEBI" id="CHEBI:16310"/>
        <dbReference type="ChEBI" id="CHEBI:57783"/>
        <dbReference type="ChEBI" id="CHEBI:58349"/>
        <dbReference type="ChEBI" id="CHEBI:138373"/>
    </reaction>
    <physiologicalReaction direction="left-to-right" evidence="23">
        <dbReference type="Rhea" id="RHEA:54865"/>
    </physiologicalReaction>
</comment>
<keyword evidence="8 35" id="KW-0812">Transmembrane</keyword>
<dbReference type="InterPro" id="IPR000960">
    <property type="entry name" value="Flavin_mOase"/>
</dbReference>
<comment type="catalytic activity">
    <reaction evidence="21">
        <text>hexan-3-one + NADPH + O2 + H(+) = propyl propanoate + NADP(+) + H2O</text>
        <dbReference type="Rhea" id="RHEA:54848"/>
        <dbReference type="ChEBI" id="CHEBI:15377"/>
        <dbReference type="ChEBI" id="CHEBI:15378"/>
        <dbReference type="ChEBI" id="CHEBI:15379"/>
        <dbReference type="ChEBI" id="CHEBI:57783"/>
        <dbReference type="ChEBI" id="CHEBI:58349"/>
        <dbReference type="ChEBI" id="CHEBI:89828"/>
        <dbReference type="ChEBI" id="CHEBI:89891"/>
    </reaction>
    <physiologicalReaction direction="left-to-right" evidence="21">
        <dbReference type="Rhea" id="RHEA:54849"/>
    </physiologicalReaction>
</comment>
<protein>
    <recommendedName>
        <fullName evidence="34">Flavin-containing monooxygenase</fullName>
        <ecNumber evidence="34">1.-.-.-</ecNumber>
    </recommendedName>
</protein>
<sequence length="565" mass="64238">MGIRIIDQVRLHINAPTHPSKKFIKFSTEEMVSKRIAVIGGGPMGVATVKCLKEEGIEPTCFERTNFIGGLWRYHDDDLDGLASVMKTTVINNSKEMGAISDFPPKENVPNYMHNKQVYEYIISYANKFDVIRHINLNKEVIKVDLADDYDKTGRLRVAIKDLKTQTVSEEVYDGVCVCIGHHVYPNMPTFKGMEKFKGTIMHTHSLKKVNQFDDKVVVVVGVGNSGMDAAVEISAVASQVYLSTRRGAWVIPRVGPWGLPIDVALQRRYLDILFKYLPYNFVCWVCERVTNERFDHSMYNLKPQHRIWSQHATISDSLPIKLLSGAVLVRKNIKEFTENGVIFENDENVTECDAVVFATGYKIKFPFLSEELTSVKNNEVHLYKYIFPPHMKHPSLAILGLVQVQGGGFPVGEAQARLASLVLNGKLSLPARAEMEADIKAKREENKKRYAQSERHTIQADYIPYLDDVTALFGAKPNLFKIFFTDPVLFWTLWFGPSLPYQYRLQGPHTWPGARQAILDWKKRIVKPLKSDYEGEDPSLTILKISLFVFIFAIIIAFFVKVLL</sequence>
<evidence type="ECO:0000256" key="19">
    <source>
        <dbReference type="ARBA" id="ARBA00045957"/>
    </source>
</evidence>
<evidence type="ECO:0000256" key="10">
    <source>
        <dbReference type="ARBA" id="ARBA00022827"/>
    </source>
</evidence>
<evidence type="ECO:0000256" key="25">
    <source>
        <dbReference type="ARBA" id="ARBA00047977"/>
    </source>
</evidence>
<evidence type="ECO:0000256" key="7">
    <source>
        <dbReference type="ARBA" id="ARBA00022630"/>
    </source>
</evidence>
<comment type="cofactor">
    <cofactor evidence="1 33 34">
        <name>FAD</name>
        <dbReference type="ChEBI" id="CHEBI:57692"/>
    </cofactor>
</comment>
<dbReference type="InterPro" id="IPR020946">
    <property type="entry name" value="Flavin_mOase-like"/>
</dbReference>
<comment type="function">
    <text evidence="18">Acts as a Baeyer-Villiger monooxygenase on a broad range of substrates. Catalyzes the insertion of an oxygen atom into a carbon-carbon bond adjacent to a carbonyl, which converts ketones to esters. Active on diverse carbonyl compounds, whereas soft nucleophiles are mostly non- or poorly reactive. In contrast with other forms of FMO it is non- or poorly active on 'classical' substrates such as drugs, pesticides, and dietary components containing soft nucleophilic heteroatoms. Able to oxidize drug molecules bearing a carbonyl group on an aliphatic chain, such as nabumetone and pentoxifylline. Also, in the absence of substrates, shows slow but yet significant NADPH oxidase activity. Acts as a positive modulator of cholesterol biosynthesis as well as glucose homeostasis, promoting metabolic aging via pleiotropic effects.</text>
</comment>
<dbReference type="FunFam" id="3.50.50.60:FF:000159">
    <property type="entry name" value="Dimethylaniline monooxygenase [N-oxide-forming]"/>
    <property type="match status" value="1"/>
</dbReference>
<evidence type="ECO:0000313" key="37">
    <source>
        <dbReference type="Proteomes" id="UP000886998"/>
    </source>
</evidence>
<evidence type="ECO:0000256" key="4">
    <source>
        <dbReference type="ARBA" id="ARBA00009183"/>
    </source>
</evidence>
<comment type="catalytic activity">
    <reaction evidence="22">
        <text>heptan-2-one + NADPH + O2 + H(+) = pentyl acetate + NADP(+) + H2O</text>
        <dbReference type="Rhea" id="RHEA:54836"/>
        <dbReference type="ChEBI" id="CHEBI:5672"/>
        <dbReference type="ChEBI" id="CHEBI:15377"/>
        <dbReference type="ChEBI" id="CHEBI:15378"/>
        <dbReference type="ChEBI" id="CHEBI:15379"/>
        <dbReference type="ChEBI" id="CHEBI:57783"/>
        <dbReference type="ChEBI" id="CHEBI:58349"/>
        <dbReference type="ChEBI" id="CHEBI:87362"/>
    </reaction>
    <physiologicalReaction direction="left-to-right" evidence="22">
        <dbReference type="Rhea" id="RHEA:54837"/>
    </physiologicalReaction>
</comment>
<evidence type="ECO:0000256" key="15">
    <source>
        <dbReference type="ARBA" id="ARBA00023033"/>
    </source>
</evidence>
<dbReference type="Gene3D" id="3.50.50.60">
    <property type="entry name" value="FAD/NAD(P)-binding domain"/>
    <property type="match status" value="3"/>
</dbReference>
<reference evidence="36" key="1">
    <citation type="submission" date="2020-08" db="EMBL/GenBank/DDBJ databases">
        <title>Multicomponent nature underlies the extraordinary mechanical properties of spider dragline silk.</title>
        <authorList>
            <person name="Kono N."/>
            <person name="Nakamura H."/>
            <person name="Mori M."/>
            <person name="Yoshida Y."/>
            <person name="Ohtoshi R."/>
            <person name="Malay A.D."/>
            <person name="Moran D.A.P."/>
            <person name="Tomita M."/>
            <person name="Numata K."/>
            <person name="Arakawa K."/>
        </authorList>
    </citation>
    <scope>NUCLEOTIDE SEQUENCE</scope>
</reference>
<comment type="similarity">
    <text evidence="4 33 34">Belongs to the FMO family.</text>
</comment>
<evidence type="ECO:0000256" key="30">
    <source>
        <dbReference type="ARBA" id="ARBA00048990"/>
    </source>
</evidence>
<comment type="catalytic activity">
    <reaction evidence="25">
        <text>hexan-3-one + NADPH + O2 + H(+) = ethyl butanoate + NADP(+) + H2O</text>
        <dbReference type="Rhea" id="RHEA:54844"/>
        <dbReference type="ChEBI" id="CHEBI:15377"/>
        <dbReference type="ChEBI" id="CHEBI:15378"/>
        <dbReference type="ChEBI" id="CHEBI:15379"/>
        <dbReference type="ChEBI" id="CHEBI:57783"/>
        <dbReference type="ChEBI" id="CHEBI:58349"/>
        <dbReference type="ChEBI" id="CHEBI:88764"/>
        <dbReference type="ChEBI" id="CHEBI:89891"/>
    </reaction>
    <physiologicalReaction direction="left-to-right" evidence="25">
        <dbReference type="Rhea" id="RHEA:54845"/>
    </physiologicalReaction>
</comment>
<comment type="catalytic activity">
    <reaction evidence="20">
        <text>hypotaurine + NADH + O2 + H(+) = taurine + NAD(+) + H2O</text>
        <dbReference type="Rhea" id="RHEA:74111"/>
        <dbReference type="ChEBI" id="CHEBI:15377"/>
        <dbReference type="ChEBI" id="CHEBI:15378"/>
        <dbReference type="ChEBI" id="CHEBI:15379"/>
        <dbReference type="ChEBI" id="CHEBI:57540"/>
        <dbReference type="ChEBI" id="CHEBI:57853"/>
        <dbReference type="ChEBI" id="CHEBI:57945"/>
        <dbReference type="ChEBI" id="CHEBI:507393"/>
        <dbReference type="EC" id="1.14.13.8"/>
    </reaction>
    <physiologicalReaction direction="left-to-right" evidence="20">
        <dbReference type="Rhea" id="RHEA:74112"/>
    </physiologicalReaction>
</comment>
<evidence type="ECO:0000256" key="26">
    <source>
        <dbReference type="ARBA" id="ARBA00048041"/>
    </source>
</evidence>
<gene>
    <name evidence="36" type="primary">FMO5</name>
    <name evidence="36" type="ORF">TNIN_367201</name>
</gene>